<evidence type="ECO:0000256" key="4">
    <source>
        <dbReference type="ARBA" id="ARBA00022490"/>
    </source>
</evidence>
<evidence type="ECO:0000256" key="7">
    <source>
        <dbReference type="ARBA" id="ARBA00023210"/>
    </source>
</evidence>
<gene>
    <name evidence="12" type="ORF">G3T16_08795</name>
</gene>
<dbReference type="InterPro" id="IPR042233">
    <property type="entry name" value="Cell_div_ZapA_N"/>
</dbReference>
<evidence type="ECO:0000256" key="5">
    <source>
        <dbReference type="ARBA" id="ARBA00022618"/>
    </source>
</evidence>
<dbReference type="KEGG" id="kim:G3T16_08795"/>
<dbReference type="Gene3D" id="3.30.160.880">
    <property type="entry name" value="Cell division protein ZapA protomer, N-terminal domain"/>
    <property type="match status" value="1"/>
</dbReference>
<dbReference type="GO" id="GO:0030428">
    <property type="term" value="C:cell septum"/>
    <property type="evidence" value="ECO:0007669"/>
    <property type="project" value="TreeGrafter"/>
</dbReference>
<keyword evidence="7" id="KW-0717">Septation</keyword>
<dbReference type="GO" id="GO:0043093">
    <property type="term" value="P:FtsZ-dependent cytokinesis"/>
    <property type="evidence" value="ECO:0007669"/>
    <property type="project" value="TreeGrafter"/>
</dbReference>
<keyword evidence="8" id="KW-0131">Cell cycle</keyword>
<evidence type="ECO:0000256" key="2">
    <source>
        <dbReference type="ARBA" id="ARBA00010074"/>
    </source>
</evidence>
<dbReference type="GO" id="GO:0005829">
    <property type="term" value="C:cytosol"/>
    <property type="evidence" value="ECO:0007669"/>
    <property type="project" value="TreeGrafter"/>
</dbReference>
<proteinExistence type="inferred from homology"/>
<evidence type="ECO:0000256" key="3">
    <source>
        <dbReference type="ARBA" id="ARBA00015195"/>
    </source>
</evidence>
<dbReference type="Proteomes" id="UP000477680">
    <property type="component" value="Chromosome"/>
</dbReference>
<protein>
    <recommendedName>
        <fullName evidence="3">Cell division protein ZapA</fullName>
    </recommendedName>
    <alternativeName>
        <fullName evidence="11">Z ring-associated protein ZapA</fullName>
    </alternativeName>
</protein>
<evidence type="ECO:0000313" key="13">
    <source>
        <dbReference type="Proteomes" id="UP000477680"/>
    </source>
</evidence>
<dbReference type="RefSeq" id="WP_163497032.1">
    <property type="nucleotide sequence ID" value="NZ_CP048711.1"/>
</dbReference>
<accession>A0A6C0U6I2</accession>
<dbReference type="InterPro" id="IPR036192">
    <property type="entry name" value="Cell_div_ZapA-like_sf"/>
</dbReference>
<dbReference type="GO" id="GO:0000917">
    <property type="term" value="P:division septum assembly"/>
    <property type="evidence" value="ECO:0007669"/>
    <property type="project" value="UniProtKB-KW"/>
</dbReference>
<dbReference type="GO" id="GO:0032153">
    <property type="term" value="C:cell division site"/>
    <property type="evidence" value="ECO:0007669"/>
    <property type="project" value="TreeGrafter"/>
</dbReference>
<comment type="subunit">
    <text evidence="10">Homodimer. Interacts with FtsZ.</text>
</comment>
<evidence type="ECO:0000256" key="1">
    <source>
        <dbReference type="ARBA" id="ARBA00004496"/>
    </source>
</evidence>
<dbReference type="AlphaFoldDB" id="A0A6C0U6I2"/>
<evidence type="ECO:0000256" key="6">
    <source>
        <dbReference type="ARBA" id="ARBA00023054"/>
    </source>
</evidence>
<evidence type="ECO:0000256" key="11">
    <source>
        <dbReference type="ARBA" id="ARBA00033158"/>
    </source>
</evidence>
<comment type="subcellular location">
    <subcellularLocation>
        <location evidence="1">Cytoplasm</location>
    </subcellularLocation>
</comment>
<dbReference type="GO" id="GO:0000921">
    <property type="term" value="P:septin ring assembly"/>
    <property type="evidence" value="ECO:0007669"/>
    <property type="project" value="TreeGrafter"/>
</dbReference>
<evidence type="ECO:0000256" key="8">
    <source>
        <dbReference type="ARBA" id="ARBA00023306"/>
    </source>
</evidence>
<keyword evidence="13" id="KW-1185">Reference proteome</keyword>
<evidence type="ECO:0000256" key="10">
    <source>
        <dbReference type="ARBA" id="ARBA00026068"/>
    </source>
</evidence>
<comment type="function">
    <text evidence="9">Activator of cell division through the inhibition of FtsZ GTPase activity, therefore promoting FtsZ assembly into bundles of protofilaments necessary for the formation of the division Z ring. It is recruited early at mid-cell but it is not essential for cell division.</text>
</comment>
<organism evidence="12 13">
    <name type="scientific">Kineobactrum salinum</name>
    <dbReference type="NCBI Taxonomy" id="2708301"/>
    <lineage>
        <taxon>Bacteria</taxon>
        <taxon>Pseudomonadati</taxon>
        <taxon>Pseudomonadota</taxon>
        <taxon>Gammaproteobacteria</taxon>
        <taxon>Cellvibrionales</taxon>
        <taxon>Halieaceae</taxon>
        <taxon>Kineobactrum</taxon>
    </lineage>
</organism>
<dbReference type="InterPro" id="IPR007838">
    <property type="entry name" value="Cell_div_ZapA-like"/>
</dbReference>
<evidence type="ECO:0000313" key="12">
    <source>
        <dbReference type="EMBL" id="QIB67606.1"/>
    </source>
</evidence>
<reference evidence="12 13" key="1">
    <citation type="submission" date="2020-02" db="EMBL/GenBank/DDBJ databases">
        <title>Genome sequencing for Kineobactrum sp. M2.</title>
        <authorList>
            <person name="Park S.-J."/>
        </authorList>
    </citation>
    <scope>NUCLEOTIDE SEQUENCE [LARGE SCALE GENOMIC DNA]</scope>
    <source>
        <strain evidence="12 13">M2</strain>
    </source>
</reference>
<dbReference type="EMBL" id="CP048711">
    <property type="protein sequence ID" value="QIB67606.1"/>
    <property type="molecule type" value="Genomic_DNA"/>
</dbReference>
<dbReference type="SUPFAM" id="SSF102829">
    <property type="entry name" value="Cell division protein ZapA-like"/>
    <property type="match status" value="1"/>
</dbReference>
<dbReference type="Gene3D" id="1.20.5.50">
    <property type="match status" value="1"/>
</dbReference>
<name>A0A6C0U6I2_9GAMM</name>
<comment type="similarity">
    <text evidence="2">Belongs to the ZapA family. Type 1 subfamily.</text>
</comment>
<dbReference type="Pfam" id="PF05164">
    <property type="entry name" value="ZapA"/>
    <property type="match status" value="1"/>
</dbReference>
<sequence length="109" mass="11869">MPVSPPNTVSVHILDKDYQVSCPEDQQAELIVSARYLDKQMRAIRDSGKVIGLERIAVMAALNISHQLLQASEQNGDGTTAGNADPGALQGLQRKIDDALYQLRQLEIG</sequence>
<keyword evidence="5 12" id="KW-0132">Cell division</keyword>
<dbReference type="PANTHER" id="PTHR34981">
    <property type="entry name" value="CELL DIVISION PROTEIN ZAPA"/>
    <property type="match status" value="1"/>
</dbReference>
<keyword evidence="6" id="KW-0175">Coiled coil</keyword>
<keyword evidence="4" id="KW-0963">Cytoplasm</keyword>
<dbReference type="PANTHER" id="PTHR34981:SF1">
    <property type="entry name" value="CELL DIVISION PROTEIN ZAPA"/>
    <property type="match status" value="1"/>
</dbReference>
<evidence type="ECO:0000256" key="9">
    <source>
        <dbReference type="ARBA" id="ARBA00024910"/>
    </source>
</evidence>